<evidence type="ECO:0000313" key="5">
    <source>
        <dbReference type="Proteomes" id="UP000271337"/>
    </source>
</evidence>
<evidence type="ECO:0000313" key="4">
    <source>
        <dbReference type="EMBL" id="RMY21306.1"/>
    </source>
</evidence>
<dbReference type="Proteomes" id="UP000276864">
    <property type="component" value="Unassembled WGS sequence"/>
</dbReference>
<name>A0A3M6ZC61_HORWE</name>
<reference evidence="5 6" key="1">
    <citation type="journal article" date="2018" name="BMC Genomics">
        <title>Genomic evidence for intraspecific hybridization in a clonal and extremely halotolerant yeast.</title>
        <authorList>
            <person name="Gostincar C."/>
            <person name="Stajich J.E."/>
            <person name="Zupancic J."/>
            <person name="Zalar P."/>
            <person name="Gunde-Cimerman N."/>
        </authorList>
    </citation>
    <scope>NUCLEOTIDE SEQUENCE [LARGE SCALE GENOMIC DNA]</scope>
    <source>
        <strain evidence="4 6">EXF-6651</strain>
        <strain evidence="3 5">EXF-6669</strain>
    </source>
</reference>
<feature type="compositionally biased region" description="Polar residues" evidence="1">
    <location>
        <begin position="341"/>
        <end position="358"/>
    </location>
</feature>
<evidence type="ECO:0000256" key="1">
    <source>
        <dbReference type="SAM" id="MobiDB-lite"/>
    </source>
</evidence>
<dbReference type="AlphaFoldDB" id="A0A3M6ZC61"/>
<evidence type="ECO:0000259" key="2">
    <source>
        <dbReference type="Pfam" id="PF25534"/>
    </source>
</evidence>
<dbReference type="Pfam" id="PF25534">
    <property type="entry name" value="DUF7918"/>
    <property type="match status" value="1"/>
</dbReference>
<feature type="region of interest" description="Disordered" evidence="1">
    <location>
        <begin position="321"/>
        <end position="364"/>
    </location>
</feature>
<comment type="caution">
    <text evidence="3">The sequence shown here is derived from an EMBL/GenBank/DDBJ whole genome shotgun (WGS) entry which is preliminary data.</text>
</comment>
<dbReference type="InterPro" id="IPR057678">
    <property type="entry name" value="DUF7918"/>
</dbReference>
<dbReference type="VEuPathDB" id="FungiDB:BTJ68_01797"/>
<dbReference type="EMBL" id="QWIL01000814">
    <property type="protein sequence ID" value="RMY12757.1"/>
    <property type="molecule type" value="Genomic_DNA"/>
</dbReference>
<dbReference type="Proteomes" id="UP000271337">
    <property type="component" value="Unassembled WGS sequence"/>
</dbReference>
<gene>
    <name evidence="4" type="ORF">D0866_12314</name>
    <name evidence="3" type="ORF">D0867_07662</name>
</gene>
<organism evidence="3 5">
    <name type="scientific">Hortaea werneckii</name>
    <name type="common">Black yeast</name>
    <name type="synonym">Cladosporium werneckii</name>
    <dbReference type="NCBI Taxonomy" id="91943"/>
    <lineage>
        <taxon>Eukaryota</taxon>
        <taxon>Fungi</taxon>
        <taxon>Dikarya</taxon>
        <taxon>Ascomycota</taxon>
        <taxon>Pezizomycotina</taxon>
        <taxon>Dothideomycetes</taxon>
        <taxon>Dothideomycetidae</taxon>
        <taxon>Mycosphaerellales</taxon>
        <taxon>Teratosphaeriaceae</taxon>
        <taxon>Hortaea</taxon>
    </lineage>
</organism>
<proteinExistence type="predicted"/>
<evidence type="ECO:0000313" key="3">
    <source>
        <dbReference type="EMBL" id="RMY12757.1"/>
    </source>
</evidence>
<feature type="compositionally biased region" description="Basic and acidic residues" evidence="1">
    <location>
        <begin position="271"/>
        <end position="290"/>
    </location>
</feature>
<protein>
    <recommendedName>
        <fullName evidence="2">DUF7918 domain-containing protein</fullName>
    </recommendedName>
</protein>
<feature type="region of interest" description="Disordered" evidence="1">
    <location>
        <begin position="270"/>
        <end position="291"/>
    </location>
</feature>
<feature type="domain" description="DUF7918" evidence="2">
    <location>
        <begin position="53"/>
        <end position="265"/>
    </location>
</feature>
<accession>A0A3M6ZC61</accession>
<sequence length="395" mass="44041">VRAFVCAFRLHLSTIDIDILISLLPSNCLSVTAMYDEAAYVEVLVRPHDSDTAYREYRAPRPSISPGRENERYIEAVNDERFEVVVRLCPDFDFKEYNTAKVSLSIDGGCISSSGNFAKPKQRVCVSKVCKEIATCEDGKWRCVGFSFRELQAVEAAHLTIKEEEFEALNRGRIEVTVQLGRRKRIGGIYNSGNSYALPGKTSTKVAIDKGKSHGVAAVPVDFEVTEKVKTAFHWTPASGTAGSEIRFTFFYASRKVLKSKNIIPTIKPAQSERTEGEHENKERAAESHNDQQACKAANFLLATTGSKFSPKPKEIVQISLDSDDEEQPASKKIKTEAIESVNSTRTASKSPATPTVKSSKDKMRARIESQLEDIRLQMEGNRLKREMMDLDDAE</sequence>
<dbReference type="EMBL" id="QWIM01001791">
    <property type="protein sequence ID" value="RMY21306.1"/>
    <property type="molecule type" value="Genomic_DNA"/>
</dbReference>
<feature type="non-terminal residue" evidence="3">
    <location>
        <position position="1"/>
    </location>
</feature>
<dbReference type="OrthoDB" id="3919272at2759"/>
<evidence type="ECO:0000313" key="6">
    <source>
        <dbReference type="Proteomes" id="UP000276864"/>
    </source>
</evidence>